<protein>
    <submittedName>
        <fullName evidence="1">Uncharacterized protein</fullName>
    </submittedName>
</protein>
<reference evidence="1 2" key="1">
    <citation type="submission" date="2019-07" db="EMBL/GenBank/DDBJ databases">
        <title>Whole genome shotgun sequence of Segetibacter aerophilus NBRC 106135.</title>
        <authorList>
            <person name="Hosoyama A."/>
            <person name="Uohara A."/>
            <person name="Ohji S."/>
            <person name="Ichikawa N."/>
        </authorList>
    </citation>
    <scope>NUCLEOTIDE SEQUENCE [LARGE SCALE GENOMIC DNA]</scope>
    <source>
        <strain evidence="1 2">NBRC 106135</strain>
    </source>
</reference>
<gene>
    <name evidence="1" type="ORF">SAE01_03380</name>
</gene>
<accession>A0A512B7A6</accession>
<dbReference type="Proteomes" id="UP000321513">
    <property type="component" value="Unassembled WGS sequence"/>
</dbReference>
<dbReference type="AlphaFoldDB" id="A0A512B7A6"/>
<dbReference type="EMBL" id="BJYT01000001">
    <property type="protein sequence ID" value="GEO07842.1"/>
    <property type="molecule type" value="Genomic_DNA"/>
</dbReference>
<proteinExistence type="predicted"/>
<evidence type="ECO:0000313" key="1">
    <source>
        <dbReference type="EMBL" id="GEO07842.1"/>
    </source>
</evidence>
<sequence length="274" mass="29806">MAGNSLWSCNDGGGAAAIYRIDTASGNVLQTVNLEDATNVDWEELSFDGTFFYVGDFGNNVNGARTDLKIYKFAFSDIPDYSTKPLATIPKEKIEIISFRYSDQLMPKASATNNTRYDCEAMVVDSGKIHLFSKNWVDLSTTHYILNSTAAGSYVADSVETMPTGYVVTGASKSPGQDIIVLLGYFPKAPGKHFMHILSGYSGGTYFNGNKRKLNLPDALQMGQAEGITFTNGSYGYISNERLSAGPFTIQQKLRSFDISNFVTISSKASASAR</sequence>
<organism evidence="1 2">
    <name type="scientific">Segetibacter aerophilus</name>
    <dbReference type="NCBI Taxonomy" id="670293"/>
    <lineage>
        <taxon>Bacteria</taxon>
        <taxon>Pseudomonadati</taxon>
        <taxon>Bacteroidota</taxon>
        <taxon>Chitinophagia</taxon>
        <taxon>Chitinophagales</taxon>
        <taxon>Chitinophagaceae</taxon>
        <taxon>Segetibacter</taxon>
    </lineage>
</organism>
<evidence type="ECO:0000313" key="2">
    <source>
        <dbReference type="Proteomes" id="UP000321513"/>
    </source>
</evidence>
<name>A0A512B7A6_9BACT</name>
<keyword evidence="2" id="KW-1185">Reference proteome</keyword>
<comment type="caution">
    <text evidence="1">The sequence shown here is derived from an EMBL/GenBank/DDBJ whole genome shotgun (WGS) entry which is preliminary data.</text>
</comment>